<dbReference type="GeneID" id="93574523"/>
<reference evidence="2" key="1">
    <citation type="journal article" date="2017" name="Genome Biol.">
        <title>Comparative genomics reveals high biological diversity and specific adaptations in the industrially and medically important fungal genus Aspergillus.</title>
        <authorList>
            <person name="de Vries R.P."/>
            <person name="Riley R."/>
            <person name="Wiebenga A."/>
            <person name="Aguilar-Osorio G."/>
            <person name="Amillis S."/>
            <person name="Uchima C.A."/>
            <person name="Anderluh G."/>
            <person name="Asadollahi M."/>
            <person name="Askin M."/>
            <person name="Barry K."/>
            <person name="Battaglia E."/>
            <person name="Bayram O."/>
            <person name="Benocci T."/>
            <person name="Braus-Stromeyer S.A."/>
            <person name="Caldana C."/>
            <person name="Canovas D."/>
            <person name="Cerqueira G.C."/>
            <person name="Chen F."/>
            <person name="Chen W."/>
            <person name="Choi C."/>
            <person name="Clum A."/>
            <person name="Dos Santos R.A."/>
            <person name="Damasio A.R."/>
            <person name="Diallinas G."/>
            <person name="Emri T."/>
            <person name="Fekete E."/>
            <person name="Flipphi M."/>
            <person name="Freyberg S."/>
            <person name="Gallo A."/>
            <person name="Gournas C."/>
            <person name="Habgood R."/>
            <person name="Hainaut M."/>
            <person name="Harispe M.L."/>
            <person name="Henrissat B."/>
            <person name="Hilden K.S."/>
            <person name="Hope R."/>
            <person name="Hossain A."/>
            <person name="Karabika E."/>
            <person name="Karaffa L."/>
            <person name="Karanyi Z."/>
            <person name="Krasevec N."/>
            <person name="Kuo A."/>
            <person name="Kusch H."/>
            <person name="LaButti K."/>
            <person name="Lagendijk E.L."/>
            <person name="Lapidus A."/>
            <person name="Levasseur A."/>
            <person name="Lindquist E."/>
            <person name="Lipzen A."/>
            <person name="Logrieco A.F."/>
            <person name="MacCabe A."/>
            <person name="Maekelae M.R."/>
            <person name="Malavazi I."/>
            <person name="Melin P."/>
            <person name="Meyer V."/>
            <person name="Mielnichuk N."/>
            <person name="Miskei M."/>
            <person name="Molnar A.P."/>
            <person name="Mule G."/>
            <person name="Ngan C.Y."/>
            <person name="Orejas M."/>
            <person name="Orosz E."/>
            <person name="Ouedraogo J.P."/>
            <person name="Overkamp K.M."/>
            <person name="Park H.-S."/>
            <person name="Perrone G."/>
            <person name="Piumi F."/>
            <person name="Punt P.J."/>
            <person name="Ram A.F."/>
            <person name="Ramon A."/>
            <person name="Rauscher S."/>
            <person name="Record E."/>
            <person name="Riano-Pachon D.M."/>
            <person name="Robert V."/>
            <person name="Roehrig J."/>
            <person name="Ruller R."/>
            <person name="Salamov A."/>
            <person name="Salih N.S."/>
            <person name="Samson R.A."/>
            <person name="Sandor E."/>
            <person name="Sanguinetti M."/>
            <person name="Schuetze T."/>
            <person name="Sepcic K."/>
            <person name="Shelest E."/>
            <person name="Sherlock G."/>
            <person name="Sophianopoulou V."/>
            <person name="Squina F.M."/>
            <person name="Sun H."/>
            <person name="Susca A."/>
            <person name="Todd R.B."/>
            <person name="Tsang A."/>
            <person name="Unkles S.E."/>
            <person name="van de Wiele N."/>
            <person name="van Rossen-Uffink D."/>
            <person name="Oliveira J.V."/>
            <person name="Vesth T.C."/>
            <person name="Visser J."/>
            <person name="Yu J.-H."/>
            <person name="Zhou M."/>
            <person name="Andersen M.R."/>
            <person name="Archer D.B."/>
            <person name="Baker S.E."/>
            <person name="Benoit I."/>
            <person name="Brakhage A.A."/>
            <person name="Braus G.H."/>
            <person name="Fischer R."/>
            <person name="Frisvad J.C."/>
            <person name="Goldman G.H."/>
            <person name="Houbraken J."/>
            <person name="Oakley B."/>
            <person name="Pocsi I."/>
            <person name="Scazzocchio C."/>
            <person name="Seiboth B."/>
            <person name="vanKuyk P.A."/>
            <person name="Wortman J."/>
            <person name="Dyer P.S."/>
            <person name="Grigoriev I.V."/>
        </authorList>
    </citation>
    <scope>NUCLEOTIDE SEQUENCE [LARGE SCALE GENOMIC DNA]</scope>
    <source>
        <strain evidence="2">CBS 101740 / IMI 381727 / IBT 21946</strain>
    </source>
</reference>
<protein>
    <submittedName>
        <fullName evidence="1">Uncharacterized protein</fullName>
    </submittedName>
</protein>
<dbReference type="VEuPathDB" id="FungiDB:ASPBRDRAFT_240045"/>
<gene>
    <name evidence="1" type="ORF">ASPBRDRAFT_240045</name>
</gene>
<dbReference type="AlphaFoldDB" id="A0A1L9V121"/>
<dbReference type="Proteomes" id="UP000184499">
    <property type="component" value="Unassembled WGS sequence"/>
</dbReference>
<organism evidence="1 2">
    <name type="scientific">Aspergillus brasiliensis (strain CBS 101740 / IMI 381727 / IBT 21946)</name>
    <dbReference type="NCBI Taxonomy" id="767769"/>
    <lineage>
        <taxon>Eukaryota</taxon>
        <taxon>Fungi</taxon>
        <taxon>Dikarya</taxon>
        <taxon>Ascomycota</taxon>
        <taxon>Pezizomycotina</taxon>
        <taxon>Eurotiomycetes</taxon>
        <taxon>Eurotiomycetidae</taxon>
        <taxon>Eurotiales</taxon>
        <taxon>Aspergillaceae</taxon>
        <taxon>Aspergillus</taxon>
        <taxon>Aspergillus subgen. Circumdati</taxon>
    </lineage>
</organism>
<keyword evidence="2" id="KW-1185">Reference proteome</keyword>
<dbReference type="RefSeq" id="XP_067484779.1">
    <property type="nucleotide sequence ID" value="XM_067622035.1"/>
</dbReference>
<evidence type="ECO:0000313" key="2">
    <source>
        <dbReference type="Proteomes" id="UP000184499"/>
    </source>
</evidence>
<proteinExistence type="predicted"/>
<accession>A0A1L9V121</accession>
<name>A0A1L9V121_ASPBC</name>
<sequence length="133" mass="14039">MTTRPSRPCACPGFFLPTRRTHGQPTDPWATPPMSASGGPPFAACIQSLVLLNLDLTGYARLSASPEVGLISPGMGLLALPVRLGSEQSLYHPLGLTIQPAIMADSASTPRHSLLSHCGPFHLVPSVPGFRFP</sequence>
<dbReference type="EMBL" id="KV878679">
    <property type="protein sequence ID" value="OJJ77532.1"/>
    <property type="molecule type" value="Genomic_DNA"/>
</dbReference>
<evidence type="ECO:0000313" key="1">
    <source>
        <dbReference type="EMBL" id="OJJ77532.1"/>
    </source>
</evidence>